<evidence type="ECO:0000256" key="1">
    <source>
        <dbReference type="SAM" id="MobiDB-lite"/>
    </source>
</evidence>
<sequence>MSMDSADSNTSQFIKQHAESQYEQFHQKRQHEVATSADKRLADLSQLAHQLSDKTRKND</sequence>
<evidence type="ECO:0000313" key="2">
    <source>
        <dbReference type="EMBL" id="PPK35980.1"/>
    </source>
</evidence>
<dbReference type="EMBL" id="NIRS01000007">
    <property type="protein sequence ID" value="PPK35980.1"/>
    <property type="molecule type" value="Genomic_DNA"/>
</dbReference>
<gene>
    <name evidence="2" type="ORF">CD175_24655</name>
</gene>
<dbReference type="Proteomes" id="UP000238541">
    <property type="component" value="Unassembled WGS sequence"/>
</dbReference>
<proteinExistence type="predicted"/>
<feature type="region of interest" description="Disordered" evidence="1">
    <location>
        <begin position="1"/>
        <end position="34"/>
    </location>
</feature>
<name>A0A2S6FF06_9PSED</name>
<keyword evidence="3" id="KW-1185">Reference proteome</keyword>
<protein>
    <submittedName>
        <fullName evidence="2">Uncharacterized protein</fullName>
    </submittedName>
</protein>
<feature type="compositionally biased region" description="Polar residues" evidence="1">
    <location>
        <begin position="1"/>
        <end position="24"/>
    </location>
</feature>
<dbReference type="RefSeq" id="WP_240629027.1">
    <property type="nucleotide sequence ID" value="NZ_NIRS01000007.1"/>
</dbReference>
<accession>A0A2S6FF06</accession>
<organism evidence="2 3">
    <name type="scientific">Pseudomonas laurylsulfatiphila</name>
    <dbReference type="NCBI Taxonomy" id="2011015"/>
    <lineage>
        <taxon>Bacteria</taxon>
        <taxon>Pseudomonadati</taxon>
        <taxon>Pseudomonadota</taxon>
        <taxon>Gammaproteobacteria</taxon>
        <taxon>Pseudomonadales</taxon>
        <taxon>Pseudomonadaceae</taxon>
        <taxon>Pseudomonas</taxon>
    </lineage>
</organism>
<dbReference type="AlphaFoldDB" id="A0A2S6FF06"/>
<reference evidence="3" key="1">
    <citation type="submission" date="2017-06" db="EMBL/GenBank/DDBJ databases">
        <authorList>
            <person name="Furmanczyk E.M."/>
        </authorList>
    </citation>
    <scope>NUCLEOTIDE SEQUENCE [LARGE SCALE GENOMIC DNA]</scope>
    <source>
        <strain evidence="3">AP3_16</strain>
    </source>
</reference>
<comment type="caution">
    <text evidence="2">The sequence shown here is derived from an EMBL/GenBank/DDBJ whole genome shotgun (WGS) entry which is preliminary data.</text>
</comment>
<evidence type="ECO:0000313" key="3">
    <source>
        <dbReference type="Proteomes" id="UP000238541"/>
    </source>
</evidence>